<sequence length="354" mass="39743">MLQTYIPYCSKNTTPINEKIAMDSDDDQVVFFSATGPVFAFQKNDKFAKRLAQGILVSLKLASVTEVSKALDLNRTTVLRNFNIYKEKGPEGFIDNRPNRSPYKLTKEKQQIVKSLLDKGSTLAVAADEVGVSDGCIRRAIKQGLIVRKVTKPDQTKDSVKLKGPARRSQEDINCNAGIATKREEERLLARKGDLTEALPEFSPNEGVHYAGVLLALPFLAGLSYLDTGKKVYGSLKKAYYGLQSIFLTFAFMALLRMKNPEQLKNGNPGDFGIILGLDRCPEVKTLRRKLNELGLRNKSGKFMETLSRAWVEQDKDILGFSYIDGHVRPYHGRKHTLPITHVARRRLCTYLEI</sequence>
<protein>
    <submittedName>
        <fullName evidence="2">Homeodomain-like insertion element (DNA transposition)</fullName>
    </submittedName>
</protein>
<dbReference type="GO" id="GO:0003677">
    <property type="term" value="F:DNA binding"/>
    <property type="evidence" value="ECO:0007669"/>
    <property type="project" value="UniProtKB-KW"/>
</dbReference>
<dbReference type="RefSeq" id="WP_015903904.1">
    <property type="nucleotide sequence ID" value="NC_012108.1"/>
</dbReference>
<proteinExistence type="predicted"/>
<dbReference type="EMBL" id="CP001087">
    <property type="protein sequence ID" value="ACN15126.1"/>
    <property type="molecule type" value="Genomic_DNA"/>
</dbReference>
<dbReference type="eggNOG" id="ENOG50303A5">
    <property type="taxonomic scope" value="Bacteria"/>
</dbReference>
<keyword evidence="1" id="KW-0812">Transmembrane</keyword>
<evidence type="ECO:0000313" key="2">
    <source>
        <dbReference type="EMBL" id="ACN15126.1"/>
    </source>
</evidence>
<organism evidence="2 3">
    <name type="scientific">Desulforapulum autotrophicum (strain ATCC 43914 / DSM 3382 / VKM B-1955 / HRM2)</name>
    <name type="common">Desulfobacterium autotrophicum</name>
    <dbReference type="NCBI Taxonomy" id="177437"/>
    <lineage>
        <taxon>Bacteria</taxon>
        <taxon>Pseudomonadati</taxon>
        <taxon>Thermodesulfobacteriota</taxon>
        <taxon>Desulfobacteria</taxon>
        <taxon>Desulfobacterales</taxon>
        <taxon>Desulfobacteraceae</taxon>
        <taxon>Desulforapulum</taxon>
    </lineage>
</organism>
<keyword evidence="3" id="KW-1185">Reference proteome</keyword>
<dbReference type="HOGENOM" id="CLU_782387_0_0_7"/>
<dbReference type="Proteomes" id="UP000000442">
    <property type="component" value="Chromosome"/>
</dbReference>
<dbReference type="AlphaFoldDB" id="C0QCP9"/>
<dbReference type="KEGG" id="dat:HRM2_20250"/>
<feature type="transmembrane region" description="Helical" evidence="1">
    <location>
        <begin position="238"/>
        <end position="256"/>
    </location>
</feature>
<feature type="transmembrane region" description="Helical" evidence="1">
    <location>
        <begin position="208"/>
        <end position="226"/>
    </location>
</feature>
<dbReference type="Pfam" id="PF21804">
    <property type="entry name" value="Transposase_29"/>
    <property type="match status" value="1"/>
</dbReference>
<reference evidence="2 3" key="1">
    <citation type="journal article" date="2009" name="Environ. Microbiol.">
        <title>Genome sequence of Desulfobacterium autotrophicum HRM2, a marine sulfate reducer oxidizing organic carbon completely to carbon dioxide.</title>
        <authorList>
            <person name="Strittmatter A.W."/>
            <person name="Liesegang H."/>
            <person name="Rabus R."/>
            <person name="Decker I."/>
            <person name="Amann J."/>
            <person name="Andres S."/>
            <person name="Henne A."/>
            <person name="Fricke W.F."/>
            <person name="Martinez-Arias R."/>
            <person name="Bartels D."/>
            <person name="Goesmann A."/>
            <person name="Krause L."/>
            <person name="Puehler A."/>
            <person name="Klenk H.P."/>
            <person name="Richter M."/>
            <person name="Schuler M."/>
            <person name="Gloeckner F.O."/>
            <person name="Meyerdierks A."/>
            <person name="Gottschalk G."/>
            <person name="Amann R."/>
        </authorList>
    </citation>
    <scope>NUCLEOTIDE SEQUENCE [LARGE SCALE GENOMIC DNA]</scope>
    <source>
        <strain evidence="3">ATCC 43914 / DSM 3382 / HRM2</strain>
    </source>
</reference>
<keyword evidence="1" id="KW-0472">Membrane</keyword>
<keyword evidence="1" id="KW-1133">Transmembrane helix</keyword>
<keyword evidence="2" id="KW-0371">Homeobox</keyword>
<evidence type="ECO:0000313" key="3">
    <source>
        <dbReference type="Proteomes" id="UP000000442"/>
    </source>
</evidence>
<name>C0QCP9_DESAH</name>
<keyword evidence="2" id="KW-0238">DNA-binding</keyword>
<dbReference type="InterPro" id="IPR049343">
    <property type="entry name" value="Transposase_29"/>
</dbReference>
<gene>
    <name evidence="2" type="ordered locus">HRM2_20250</name>
</gene>
<accession>C0QCP9</accession>
<dbReference type="OrthoDB" id="4888799at2"/>
<evidence type="ECO:0000256" key="1">
    <source>
        <dbReference type="SAM" id="Phobius"/>
    </source>
</evidence>